<dbReference type="Proteomes" id="UP000030826">
    <property type="component" value="Unassembled WGS sequence"/>
</dbReference>
<reference evidence="11 12" key="1">
    <citation type="submission" date="2014-09" db="EMBL/GenBank/DDBJ databases">
        <title>Isolation and characterization of Aurantimonas altamirensis ON-56566 from clinical sample following a dog bite.</title>
        <authorList>
            <person name="Eshaghi A."/>
            <person name="Li A."/>
            <person name="Shahinas D."/>
            <person name="Bahn P."/>
            <person name="Kus J.V."/>
            <person name="Patel S.N."/>
        </authorList>
    </citation>
    <scope>NUCLEOTIDE SEQUENCE [LARGE SCALE GENOMIC DNA]</scope>
    <source>
        <strain evidence="11 12">ON-56566</strain>
    </source>
</reference>
<evidence type="ECO:0000313" key="11">
    <source>
        <dbReference type="EMBL" id="KHJ53490.1"/>
    </source>
</evidence>
<protein>
    <recommendedName>
        <fullName evidence="8">Guanidinium exporter</fullName>
    </recommendedName>
</protein>
<evidence type="ECO:0000256" key="3">
    <source>
        <dbReference type="ARBA" id="ARBA00022475"/>
    </source>
</evidence>
<keyword evidence="4 9" id="KW-0812">Transmembrane</keyword>
<keyword evidence="5 10" id="KW-1133">Transmembrane helix</keyword>
<evidence type="ECO:0000256" key="8">
    <source>
        <dbReference type="ARBA" id="ARBA00039168"/>
    </source>
</evidence>
<gene>
    <name evidence="11" type="ORF">LA66_16185</name>
</gene>
<keyword evidence="2" id="KW-0813">Transport</keyword>
<evidence type="ECO:0000256" key="5">
    <source>
        <dbReference type="ARBA" id="ARBA00022989"/>
    </source>
</evidence>
<name>A0A0B1Q3S1_9HYPH</name>
<keyword evidence="6 10" id="KW-0472">Membrane</keyword>
<dbReference type="OrthoDB" id="9808638at2"/>
<evidence type="ECO:0000256" key="1">
    <source>
        <dbReference type="ARBA" id="ARBA00004651"/>
    </source>
</evidence>
<dbReference type="PANTHER" id="PTHR30561">
    <property type="entry name" value="SMR FAMILY PROTON-DEPENDENT DRUG EFFLUX TRANSPORTER SUGE"/>
    <property type="match status" value="1"/>
</dbReference>
<dbReference type="FunFam" id="1.10.3730.20:FF:000001">
    <property type="entry name" value="Quaternary ammonium compound resistance transporter SugE"/>
    <property type="match status" value="1"/>
</dbReference>
<dbReference type="GO" id="GO:0005886">
    <property type="term" value="C:plasma membrane"/>
    <property type="evidence" value="ECO:0007669"/>
    <property type="project" value="UniProtKB-SubCell"/>
</dbReference>
<proteinExistence type="inferred from homology"/>
<evidence type="ECO:0000256" key="4">
    <source>
        <dbReference type="ARBA" id="ARBA00022692"/>
    </source>
</evidence>
<feature type="transmembrane region" description="Helical" evidence="10">
    <location>
        <begin position="58"/>
        <end position="79"/>
    </location>
</feature>
<dbReference type="Gene3D" id="1.10.3730.20">
    <property type="match status" value="1"/>
</dbReference>
<comment type="subcellular location">
    <subcellularLocation>
        <location evidence="1 9">Cell membrane</location>
        <topology evidence="1 9">Multi-pass membrane protein</topology>
    </subcellularLocation>
</comment>
<comment type="caution">
    <text evidence="11">The sequence shown here is derived from an EMBL/GenBank/DDBJ whole genome shotgun (WGS) entry which is preliminary data.</text>
</comment>
<keyword evidence="3" id="KW-1003">Cell membrane</keyword>
<evidence type="ECO:0000256" key="10">
    <source>
        <dbReference type="SAM" id="Phobius"/>
    </source>
</evidence>
<dbReference type="AlphaFoldDB" id="A0A0B1Q3S1"/>
<dbReference type="SUPFAM" id="SSF103481">
    <property type="entry name" value="Multidrug resistance efflux transporter EmrE"/>
    <property type="match status" value="1"/>
</dbReference>
<dbReference type="InterPro" id="IPR000390">
    <property type="entry name" value="Small_drug/metabolite_transptr"/>
</dbReference>
<dbReference type="GO" id="GO:0022857">
    <property type="term" value="F:transmembrane transporter activity"/>
    <property type="evidence" value="ECO:0007669"/>
    <property type="project" value="InterPro"/>
</dbReference>
<dbReference type="GO" id="GO:1990961">
    <property type="term" value="P:xenobiotic detoxification by transmembrane export across the plasma membrane"/>
    <property type="evidence" value="ECO:0007669"/>
    <property type="project" value="UniProtKB-ARBA"/>
</dbReference>
<organism evidence="11 12">
    <name type="scientific">Aureimonas altamirensis</name>
    <dbReference type="NCBI Taxonomy" id="370622"/>
    <lineage>
        <taxon>Bacteria</taxon>
        <taxon>Pseudomonadati</taxon>
        <taxon>Pseudomonadota</taxon>
        <taxon>Alphaproteobacteria</taxon>
        <taxon>Hyphomicrobiales</taxon>
        <taxon>Aurantimonadaceae</taxon>
        <taxon>Aureimonas</taxon>
    </lineage>
</organism>
<evidence type="ECO:0000313" key="12">
    <source>
        <dbReference type="Proteomes" id="UP000030826"/>
    </source>
</evidence>
<dbReference type="PANTHER" id="PTHR30561:SF0">
    <property type="entry name" value="GUANIDINIUM EXPORTER"/>
    <property type="match status" value="1"/>
</dbReference>
<dbReference type="InterPro" id="IPR045324">
    <property type="entry name" value="Small_multidrug_res"/>
</dbReference>
<dbReference type="InterPro" id="IPR037185">
    <property type="entry name" value="EmrE-like"/>
</dbReference>
<evidence type="ECO:0000256" key="9">
    <source>
        <dbReference type="RuleBase" id="RU003942"/>
    </source>
</evidence>
<dbReference type="EMBL" id="JRFJ01000005">
    <property type="protein sequence ID" value="KHJ53490.1"/>
    <property type="molecule type" value="Genomic_DNA"/>
</dbReference>
<dbReference type="STRING" id="370622.LA66_16185"/>
<evidence type="ECO:0000256" key="7">
    <source>
        <dbReference type="ARBA" id="ARBA00038151"/>
    </source>
</evidence>
<sequence>MAWAYLLVAGVLEVVWAFSMKQSAGFTRLVPSIVTILFMGASFALLSISMRTLPLGTAYVIWTGIGAVGAFVVGVVVLGEAANPTRLLAAALIVTGLILMKLATPST</sequence>
<dbReference type="NCBIfam" id="NF008512">
    <property type="entry name" value="PRK11431.1"/>
    <property type="match status" value="1"/>
</dbReference>
<feature type="transmembrane region" description="Helical" evidence="10">
    <location>
        <begin position="85"/>
        <end position="103"/>
    </location>
</feature>
<dbReference type="Pfam" id="PF00893">
    <property type="entry name" value="Multi_Drug_Res"/>
    <property type="match status" value="1"/>
</dbReference>
<comment type="similarity">
    <text evidence="7">Belongs to the drug/metabolite transporter (DMT) superfamily. Small multidrug resistance (SMR) (TC 2.A.7.1) family. Gdx/SugE subfamily.</text>
</comment>
<evidence type="ECO:0000256" key="6">
    <source>
        <dbReference type="ARBA" id="ARBA00023136"/>
    </source>
</evidence>
<feature type="transmembrane region" description="Helical" evidence="10">
    <location>
        <begin position="27"/>
        <end position="46"/>
    </location>
</feature>
<dbReference type="RefSeq" id="WP_039194951.1">
    <property type="nucleotide sequence ID" value="NZ_JRFJ01000005.1"/>
</dbReference>
<evidence type="ECO:0000256" key="2">
    <source>
        <dbReference type="ARBA" id="ARBA00022448"/>
    </source>
</evidence>
<accession>A0A0B1Q3S1</accession>